<sequence>MQVDAFAVEDFPNLAKYAGYTSTSKLRVCIATEEILGPVRNGGIASTYYHLAKGLAARGHEVHVLYLKGARVENETPQHWIKHFAEFGVTLHYLHHTSKTIIGPSHNWQGRYDAAYNWLKTQKKFDVIHTSEWRGGLIYALMAKKLGLAFQETLFIVKTSSPHLWNRHYQMQPIAKRDLLPASFAEQKCVELGDIVIGGSAHLLCFMRHVGYRLPSATYVQPNILDFSEVNVIDRRSPRRAGEKVHTQELTFFGRLEMRKGIELFCTALDLLEREGISPKAVNFLGKYGEALPNQNNEKVADFIRRKAKNWSFEVNCVTNLNQPEALSFLCSRDMIAVMPSLIENSTMAVYETLEHNVPFIATNVGGTSELIDSQDHSSCLIEPTAFQLAERLKHALKDGHQIPRASFSNQENLKTWYGFHAYLAETFDKKSVNDSIAKLIDPSLFNAEHRQKSIIGNLEVIVLLRENESAMAFVTSLLADPPDTVSVLITDPALEDAGFEVVEYLQNKGISSKLCRFIGFPAGEAFNHTMDASEADACILCDGTAVHFASDFCADIRVAIQRQQNTLFSSFVELPDNKIIMPIGSDVVSEVVFGNSVGASVVCVPKNLIEQLGGLQPYDLRFGLLQEFVLRASKEHGIDLLVIPECRLTSPFELENIIQNNAHASYLRSMPLIENDNIAYRKLALLPHTGSGSLKFQSKLYRDKKRRDDEPIWLVHADRSRKLGNRWSKVALGLDESESRILCVAIGPGERFLSVNGTEQQMSLLSQAGEATLHFFDIPKDWPEGERYNIKFHLVNKDRTRTQFIRVIKLSTNVFAAVSGGVILDRDAAESMFSRHDALFKIPGIAAKKLQSSLDIEEHKVTEPAANLDVATARFQERRRPFLSVGRVLSMLRLKRKFLRLLRGYSGSPIKASIPPKELLALNPTHVEGWAWDRRDTSKKISVVLEVNGVVLAEAKADRYAERFGSRNKKLAQHGFMLLVPKEARDESAEVTVKVKEDGSIVRNGKLKYLSEMLVAQ</sequence>
<dbReference type="RefSeq" id="WP_054785520.1">
    <property type="nucleotide sequence ID" value="NZ_FPBD01000004.1"/>
</dbReference>
<name>A0A1I7BVF2_9HYPH</name>
<dbReference type="Proteomes" id="UP000183371">
    <property type="component" value="Unassembled WGS sequence"/>
</dbReference>
<accession>A0A1I7BVF2</accession>
<reference evidence="4" key="1">
    <citation type="submission" date="2016-10" db="EMBL/GenBank/DDBJ databases">
        <authorList>
            <person name="Varghese N."/>
            <person name="Submissions S."/>
        </authorList>
    </citation>
    <scope>NUCLEOTIDE SEQUENCE [LARGE SCALE GENOMIC DNA]</scope>
    <source>
        <strain evidence="4">DSM 17465</strain>
    </source>
</reference>
<gene>
    <name evidence="3" type="ORF">SAMN05444141_104387</name>
</gene>
<dbReference type="SUPFAM" id="SSF53756">
    <property type="entry name" value="UDP-Glycosyltransferase/glycogen phosphorylase"/>
    <property type="match status" value="1"/>
</dbReference>
<dbReference type="InterPro" id="IPR001296">
    <property type="entry name" value="Glyco_trans_1"/>
</dbReference>
<evidence type="ECO:0000259" key="1">
    <source>
        <dbReference type="Pfam" id="PF00534"/>
    </source>
</evidence>
<dbReference type="EMBL" id="FPBD01000004">
    <property type="protein sequence ID" value="SFT91167.1"/>
    <property type="molecule type" value="Genomic_DNA"/>
</dbReference>
<dbReference type="PANTHER" id="PTHR12526:SF630">
    <property type="entry name" value="GLYCOSYLTRANSFERASE"/>
    <property type="match status" value="1"/>
</dbReference>
<dbReference type="PANTHER" id="PTHR12526">
    <property type="entry name" value="GLYCOSYLTRANSFERASE"/>
    <property type="match status" value="1"/>
</dbReference>
<dbReference type="CDD" id="cd03801">
    <property type="entry name" value="GT4_PimA-like"/>
    <property type="match status" value="1"/>
</dbReference>
<dbReference type="InterPro" id="IPR028098">
    <property type="entry name" value="Glyco_trans_4-like_N"/>
</dbReference>
<organism evidence="3 4">
    <name type="scientific">Pseudovibrio denitrificans</name>
    <dbReference type="NCBI Taxonomy" id="258256"/>
    <lineage>
        <taxon>Bacteria</taxon>
        <taxon>Pseudomonadati</taxon>
        <taxon>Pseudomonadota</taxon>
        <taxon>Alphaproteobacteria</taxon>
        <taxon>Hyphomicrobiales</taxon>
        <taxon>Stappiaceae</taxon>
        <taxon>Pseudovibrio</taxon>
    </lineage>
</organism>
<evidence type="ECO:0000313" key="4">
    <source>
        <dbReference type="Proteomes" id="UP000183371"/>
    </source>
</evidence>
<protein>
    <submittedName>
        <fullName evidence="3">Glycosyltransferase involved in cell wall bisynthesis</fullName>
    </submittedName>
</protein>
<dbReference type="Gene3D" id="3.40.50.2000">
    <property type="entry name" value="Glycogen Phosphorylase B"/>
    <property type="match status" value="2"/>
</dbReference>
<dbReference type="AlphaFoldDB" id="A0A1I7BVF2"/>
<keyword evidence="3" id="KW-0808">Transferase</keyword>
<evidence type="ECO:0000259" key="2">
    <source>
        <dbReference type="Pfam" id="PF13439"/>
    </source>
</evidence>
<keyword evidence="4" id="KW-1185">Reference proteome</keyword>
<proteinExistence type="predicted"/>
<dbReference type="Pfam" id="PF00534">
    <property type="entry name" value="Glycos_transf_1"/>
    <property type="match status" value="1"/>
</dbReference>
<dbReference type="Pfam" id="PF13439">
    <property type="entry name" value="Glyco_transf_4"/>
    <property type="match status" value="1"/>
</dbReference>
<evidence type="ECO:0000313" key="3">
    <source>
        <dbReference type="EMBL" id="SFT91167.1"/>
    </source>
</evidence>
<feature type="domain" description="Glycosyl transferase family 1" evidence="1">
    <location>
        <begin position="244"/>
        <end position="407"/>
    </location>
</feature>
<dbReference type="GO" id="GO:0016757">
    <property type="term" value="F:glycosyltransferase activity"/>
    <property type="evidence" value="ECO:0007669"/>
    <property type="project" value="InterPro"/>
</dbReference>
<feature type="domain" description="Glycosyltransferase subfamily 4-like N-terminal" evidence="2">
    <location>
        <begin position="42"/>
        <end position="153"/>
    </location>
</feature>